<proteinExistence type="predicted"/>
<accession>A0A381R8M7</accession>
<dbReference type="EMBL" id="UINC01001753">
    <property type="protein sequence ID" value="SUZ88086.1"/>
    <property type="molecule type" value="Genomic_DNA"/>
</dbReference>
<protein>
    <recommendedName>
        <fullName evidence="2">Cyclohexa-1,5-dienecarbonyl-CoA hydratase</fullName>
    </recommendedName>
</protein>
<dbReference type="InterPro" id="IPR001753">
    <property type="entry name" value="Enoyl-CoA_hydra/iso"/>
</dbReference>
<dbReference type="SUPFAM" id="SSF52096">
    <property type="entry name" value="ClpP/crotonase"/>
    <property type="match status" value="1"/>
</dbReference>
<dbReference type="PANTHER" id="PTHR43459">
    <property type="entry name" value="ENOYL-COA HYDRATASE"/>
    <property type="match status" value="1"/>
</dbReference>
<organism evidence="1">
    <name type="scientific">marine metagenome</name>
    <dbReference type="NCBI Taxonomy" id="408172"/>
    <lineage>
        <taxon>unclassified sequences</taxon>
        <taxon>metagenomes</taxon>
        <taxon>ecological metagenomes</taxon>
    </lineage>
</organism>
<dbReference type="Pfam" id="PF00378">
    <property type="entry name" value="ECH_1"/>
    <property type="match status" value="1"/>
</dbReference>
<dbReference type="InterPro" id="IPR029045">
    <property type="entry name" value="ClpP/crotonase-like_dom_sf"/>
</dbReference>
<gene>
    <name evidence="1" type="ORF">METZ01_LOCUS40940</name>
</gene>
<reference evidence="1" key="1">
    <citation type="submission" date="2018-05" db="EMBL/GenBank/DDBJ databases">
        <authorList>
            <person name="Lanie J.A."/>
            <person name="Ng W.-L."/>
            <person name="Kazmierczak K.M."/>
            <person name="Andrzejewski T.M."/>
            <person name="Davidsen T.M."/>
            <person name="Wayne K.J."/>
            <person name="Tettelin H."/>
            <person name="Glass J.I."/>
            <person name="Rusch D."/>
            <person name="Podicherti R."/>
            <person name="Tsui H.-C.T."/>
            <person name="Winkler M.E."/>
        </authorList>
    </citation>
    <scope>NUCLEOTIDE SEQUENCE</scope>
</reference>
<evidence type="ECO:0000313" key="1">
    <source>
        <dbReference type="EMBL" id="SUZ88086.1"/>
    </source>
</evidence>
<sequence length="256" mass="27952">MTALIKTIYNENRTRLKIVLDHPKGNVITTEMAVQVRTVLASLQEEHSLRMVSFEGSGGEFSFGASVQEHAPGLVERMLPEMHRLIGDMLETPAPTAAVVKGRCIGGGFELALACDFIFASEEAVFGIPEVALAAFPPAAAALLPLRVGHAHASRAILTGTTRPAKAWHEMGLVTLVAPEAELDEAVDTWFDQFLAIRSAAGLRHAVTATRMGLRDKVKRILPDLERLYLNELMRTTDVVEAVTAFLDKRSPQWSD</sequence>
<dbReference type="PANTHER" id="PTHR43459:SF1">
    <property type="entry name" value="EG:BACN32G11.4 PROTEIN"/>
    <property type="match status" value="1"/>
</dbReference>
<dbReference type="CDD" id="cd06558">
    <property type="entry name" value="crotonase-like"/>
    <property type="match status" value="1"/>
</dbReference>
<evidence type="ECO:0008006" key="2">
    <source>
        <dbReference type="Google" id="ProtNLM"/>
    </source>
</evidence>
<name>A0A381R8M7_9ZZZZ</name>
<dbReference type="Gene3D" id="3.90.226.10">
    <property type="entry name" value="2-enoyl-CoA Hydratase, Chain A, domain 1"/>
    <property type="match status" value="1"/>
</dbReference>
<dbReference type="AlphaFoldDB" id="A0A381R8M7"/>